<dbReference type="Gene3D" id="1.10.357.10">
    <property type="entry name" value="Tetracycline Repressor, domain 2"/>
    <property type="match status" value="1"/>
</dbReference>
<organism evidence="4 5">
    <name type="scientific">Suilimivivens aceti</name>
    <dbReference type="NCBI Taxonomy" id="2981774"/>
    <lineage>
        <taxon>Bacteria</taxon>
        <taxon>Bacillati</taxon>
        <taxon>Bacillota</taxon>
        <taxon>Clostridia</taxon>
        <taxon>Lachnospirales</taxon>
        <taxon>Lachnospiraceae</taxon>
        <taxon>Suilimivivens</taxon>
    </lineage>
</organism>
<feature type="DNA-binding region" description="H-T-H motif" evidence="2">
    <location>
        <begin position="27"/>
        <end position="46"/>
    </location>
</feature>
<proteinExistence type="predicted"/>
<dbReference type="PANTHER" id="PTHR30328:SF54">
    <property type="entry name" value="HTH-TYPE TRANSCRIPTIONAL REPRESSOR SCO4008"/>
    <property type="match status" value="1"/>
</dbReference>
<feature type="domain" description="HTH tetR-type" evidence="3">
    <location>
        <begin position="5"/>
        <end position="64"/>
    </location>
</feature>
<evidence type="ECO:0000256" key="2">
    <source>
        <dbReference type="PROSITE-ProRule" id="PRU00335"/>
    </source>
</evidence>
<dbReference type="PROSITE" id="PS50977">
    <property type="entry name" value="HTH_TETR_2"/>
    <property type="match status" value="1"/>
</dbReference>
<gene>
    <name evidence="4" type="ORF">OCV77_06055</name>
</gene>
<name>A0ABT2T1B7_9FIRM</name>
<dbReference type="EMBL" id="JAOQKJ010000004">
    <property type="protein sequence ID" value="MCU6744061.1"/>
    <property type="molecule type" value="Genomic_DNA"/>
</dbReference>
<dbReference type="PANTHER" id="PTHR30328">
    <property type="entry name" value="TRANSCRIPTIONAL REPRESSOR"/>
    <property type="match status" value="1"/>
</dbReference>
<reference evidence="4 5" key="1">
    <citation type="journal article" date="2021" name="ISME Commun">
        <title>Automated analysis of genomic sequences facilitates high-throughput and comprehensive description of bacteria.</title>
        <authorList>
            <person name="Hitch T.C.A."/>
        </authorList>
    </citation>
    <scope>NUCLEOTIDE SEQUENCE [LARGE SCALE GENOMIC DNA]</scope>
    <source>
        <strain evidence="4 5">Sanger_18</strain>
    </source>
</reference>
<dbReference type="InterPro" id="IPR050109">
    <property type="entry name" value="HTH-type_TetR-like_transc_reg"/>
</dbReference>
<keyword evidence="1 2" id="KW-0238">DNA-binding</keyword>
<dbReference type="SUPFAM" id="SSF46689">
    <property type="entry name" value="Homeodomain-like"/>
    <property type="match status" value="1"/>
</dbReference>
<dbReference type="SUPFAM" id="SSF48498">
    <property type="entry name" value="Tetracyclin repressor-like, C-terminal domain"/>
    <property type="match status" value="1"/>
</dbReference>
<evidence type="ECO:0000313" key="5">
    <source>
        <dbReference type="Proteomes" id="UP001652432"/>
    </source>
</evidence>
<evidence type="ECO:0000256" key="1">
    <source>
        <dbReference type="ARBA" id="ARBA00023125"/>
    </source>
</evidence>
<accession>A0ABT2T1B7</accession>
<dbReference type="PRINTS" id="PR00455">
    <property type="entry name" value="HTHTETR"/>
</dbReference>
<dbReference type="InterPro" id="IPR036271">
    <property type="entry name" value="Tet_transcr_reg_TetR-rel_C_sf"/>
</dbReference>
<sequence length="192" mass="22114">MEKITEIQEKILNAAIAEFAEKGLKFTMNDVAGRLTMSKKTLYTIYESKEAMLLALADYCFRDIKRSEQEIVKDPSLSIIEKIEKIMVVLPEKYQNIGLSNLYQLKEKYPHVYRSVEQYLDTDWDATISLIEQGIDRGEVRPVSIPIIKSMLEGTISHFFASNVLIESGISYEEALQEMIQVLIHGMKEERQ</sequence>
<protein>
    <submittedName>
        <fullName evidence="4">TetR/AcrR family transcriptional regulator</fullName>
    </submittedName>
</protein>
<evidence type="ECO:0000259" key="3">
    <source>
        <dbReference type="PROSITE" id="PS50977"/>
    </source>
</evidence>
<dbReference type="Pfam" id="PF00440">
    <property type="entry name" value="TetR_N"/>
    <property type="match status" value="1"/>
</dbReference>
<dbReference type="InterPro" id="IPR001647">
    <property type="entry name" value="HTH_TetR"/>
</dbReference>
<keyword evidence="5" id="KW-1185">Reference proteome</keyword>
<dbReference type="RefSeq" id="WP_118797790.1">
    <property type="nucleotide sequence ID" value="NZ_JAOQKJ010000004.1"/>
</dbReference>
<dbReference type="InterPro" id="IPR009057">
    <property type="entry name" value="Homeodomain-like_sf"/>
</dbReference>
<comment type="caution">
    <text evidence="4">The sequence shown here is derived from an EMBL/GenBank/DDBJ whole genome shotgun (WGS) entry which is preliminary data.</text>
</comment>
<evidence type="ECO:0000313" key="4">
    <source>
        <dbReference type="EMBL" id="MCU6744061.1"/>
    </source>
</evidence>
<dbReference type="Gene3D" id="1.10.10.60">
    <property type="entry name" value="Homeodomain-like"/>
    <property type="match status" value="1"/>
</dbReference>
<dbReference type="Proteomes" id="UP001652432">
    <property type="component" value="Unassembled WGS sequence"/>
</dbReference>